<protein>
    <recommendedName>
        <fullName evidence="4">Polysaccharide deacetylase</fullName>
    </recommendedName>
</protein>
<reference evidence="2" key="1">
    <citation type="journal article" date="2014" name="Int. J. Syst. Evol. Microbiol.">
        <title>Complete genome sequence of Corynebacterium casei LMG S-19264T (=DSM 44701T), isolated from a smear-ripened cheese.</title>
        <authorList>
            <consortium name="US DOE Joint Genome Institute (JGI-PGF)"/>
            <person name="Walter F."/>
            <person name="Albersmeier A."/>
            <person name="Kalinowski J."/>
            <person name="Ruckert C."/>
        </authorList>
    </citation>
    <scope>NUCLEOTIDE SEQUENCE</scope>
    <source>
        <strain evidence="2">CGMCC 1.15367</strain>
    </source>
</reference>
<evidence type="ECO:0000313" key="2">
    <source>
        <dbReference type="EMBL" id="GGD90378.1"/>
    </source>
</evidence>
<feature type="signal peptide" evidence="1">
    <location>
        <begin position="1"/>
        <end position="23"/>
    </location>
</feature>
<dbReference type="AlphaFoldDB" id="A0A916ZER7"/>
<comment type="caution">
    <text evidence="2">The sequence shown here is derived from an EMBL/GenBank/DDBJ whole genome shotgun (WGS) entry which is preliminary data.</text>
</comment>
<keyword evidence="3" id="KW-1185">Reference proteome</keyword>
<evidence type="ECO:0000313" key="3">
    <source>
        <dbReference type="Proteomes" id="UP000644699"/>
    </source>
</evidence>
<feature type="chain" id="PRO_5037472612" description="Polysaccharide deacetylase" evidence="1">
    <location>
        <begin position="24"/>
        <end position="749"/>
    </location>
</feature>
<evidence type="ECO:0000256" key="1">
    <source>
        <dbReference type="SAM" id="SignalP"/>
    </source>
</evidence>
<gene>
    <name evidence="2" type="ORF">GCM10011390_06430</name>
</gene>
<dbReference type="RefSeq" id="WP_188906757.1">
    <property type="nucleotide sequence ID" value="NZ_BMIQ01000001.1"/>
</dbReference>
<name>A0A916ZER7_9HYPH</name>
<sequence>MRVVAGCLFFVLAQLSITLSAGAQGVEAVVPRRILALYDGAVEPTPTDTQVHALAESILDHLGYVVEYHDLATGLPQPDRLEGTAAILTMLTYDVRDSSRYLAWLGRQARTVPRILVLGQFGGPLTEANRRSLAPVLDGLGLRLTSDYVGADAPSRIVTLDRRLVGFESEVNPIAPGHPLVTRRRGGGAEVALEYETELLGRRVRSTVLATGPRGAYAASGVLASVDPVLRETRWIVDPFEFVHRALGVPRFPIPDVTTVSGRRIYVAQMAGDGWNDGSAIGADEAGRPIAAEVATRELVAAFPDLPITVGVTLGDLEDGLGGGKRARDAARALFALPQVEVASATATRPLRWSFFDHYDRAEELRLVAAADGASRGVFGRIGAAVTGSGSRNRLVADGRDLPRAYLQTAFDLDSEIAGALRETATLAPPGKAPALYLWSGDALPGEAAIRATREAGIGNLSGGEMRFDPSRSSVADVAPLARKVGAERQVYALAGSENSYTKSWTDQFGAYRRLADFFRRTEEPRRLKGVGLGFHAYSASRAASLGAVKELLSWAETAPLAPIRSSLYAAMVEGFFTTRIVALDVATWRIEHRGALRTLRFDALPDQTVDLPRSHGVLGSNRVGDRLYVSLDPDVPVATLALRDRSMPQEPADLANAALTESRWQISRLVRGRDRLAFTAEGFGQGDFLWAGMPAGAWHVTARRDGRVVAQAEMLADADGVASVSLSADARSPLEIAITRRDATEAVQ</sequence>
<evidence type="ECO:0008006" key="4">
    <source>
        <dbReference type="Google" id="ProtNLM"/>
    </source>
</evidence>
<dbReference type="Proteomes" id="UP000644699">
    <property type="component" value="Unassembled WGS sequence"/>
</dbReference>
<proteinExistence type="predicted"/>
<keyword evidence="1" id="KW-0732">Signal</keyword>
<reference evidence="2" key="2">
    <citation type="submission" date="2020-09" db="EMBL/GenBank/DDBJ databases">
        <authorList>
            <person name="Sun Q."/>
            <person name="Zhou Y."/>
        </authorList>
    </citation>
    <scope>NUCLEOTIDE SEQUENCE</scope>
    <source>
        <strain evidence="2">CGMCC 1.15367</strain>
    </source>
</reference>
<dbReference type="EMBL" id="BMIQ01000001">
    <property type="protein sequence ID" value="GGD90378.1"/>
    <property type="molecule type" value="Genomic_DNA"/>
</dbReference>
<organism evidence="2 3">
    <name type="scientific">Aureimonas endophytica</name>
    <dbReference type="NCBI Taxonomy" id="2027858"/>
    <lineage>
        <taxon>Bacteria</taxon>
        <taxon>Pseudomonadati</taxon>
        <taxon>Pseudomonadota</taxon>
        <taxon>Alphaproteobacteria</taxon>
        <taxon>Hyphomicrobiales</taxon>
        <taxon>Aurantimonadaceae</taxon>
        <taxon>Aureimonas</taxon>
    </lineage>
</organism>
<accession>A0A916ZER7</accession>